<reference evidence="1 2" key="1">
    <citation type="submission" date="2018-06" db="EMBL/GenBank/DDBJ databases">
        <authorList>
            <consortium name="Pathogen Informatics"/>
            <person name="Doyle S."/>
        </authorList>
    </citation>
    <scope>NUCLEOTIDE SEQUENCE [LARGE SCALE GENOMIC DNA]</scope>
    <source>
        <strain evidence="1 2">NCTC10060</strain>
    </source>
</reference>
<accession>A0A379TY11</accession>
<name>A0A379TY11_SALDZ</name>
<organism evidence="1 2">
    <name type="scientific">Salmonella diarizonae</name>
    <dbReference type="NCBI Taxonomy" id="59204"/>
    <lineage>
        <taxon>Bacteria</taxon>
        <taxon>Pseudomonadati</taxon>
        <taxon>Pseudomonadota</taxon>
        <taxon>Gammaproteobacteria</taxon>
        <taxon>Enterobacterales</taxon>
        <taxon>Enterobacteriaceae</taxon>
        <taxon>Salmonella</taxon>
    </lineage>
</organism>
<gene>
    <name evidence="1" type="primary">ydiI</name>
    <name evidence="1" type="ORF">NCTC10060_02572</name>
</gene>
<dbReference type="EC" id="3.1.-.-" evidence="1"/>
<protein>
    <submittedName>
        <fullName evidence="1">YdiI hotdog fold superfamily</fullName>
        <ecNumber evidence="1">3.1.-.-</ecNumber>
    </submittedName>
</protein>
<dbReference type="Gene3D" id="3.10.129.10">
    <property type="entry name" value="Hotdog Thioesterase"/>
    <property type="match status" value="1"/>
</dbReference>
<keyword evidence="1" id="KW-0378">Hydrolase</keyword>
<proteinExistence type="predicted"/>
<dbReference type="GO" id="GO:0016787">
    <property type="term" value="F:hydrolase activity"/>
    <property type="evidence" value="ECO:0007669"/>
    <property type="project" value="UniProtKB-KW"/>
</dbReference>
<dbReference type="AlphaFoldDB" id="A0A379TY11"/>
<dbReference type="EMBL" id="UGXH01000003">
    <property type="protein sequence ID" value="SUG55432.1"/>
    <property type="molecule type" value="Genomic_DNA"/>
</dbReference>
<sequence>MIWKREVTLDALNAMGEGNMVGLLDIHFEHIGDDTLEATMPSIIAPNNRSACCMAERLWYWRKVSVRSQAICVRRGSKRWWVWR</sequence>
<evidence type="ECO:0000313" key="2">
    <source>
        <dbReference type="Proteomes" id="UP000254633"/>
    </source>
</evidence>
<dbReference type="Proteomes" id="UP000254633">
    <property type="component" value="Unassembled WGS sequence"/>
</dbReference>
<evidence type="ECO:0000313" key="1">
    <source>
        <dbReference type="EMBL" id="SUG55432.1"/>
    </source>
</evidence>